<dbReference type="HOGENOM" id="CLU_117792_0_0_1"/>
<name>Q6CJS2_KLULA</name>
<dbReference type="PANTHER" id="PTHR18444">
    <property type="entry name" value="UPF0538 FAMILY MEMBER"/>
    <property type="match status" value="1"/>
</dbReference>
<dbReference type="PaxDb" id="284590-Q6CJS2"/>
<dbReference type="eggNOG" id="KOG4147">
    <property type="taxonomic scope" value="Eukaryota"/>
</dbReference>
<accession>Q6CJS2</accession>
<dbReference type="AlphaFoldDB" id="Q6CJS2"/>
<dbReference type="FunCoup" id="Q6CJS2">
    <property type="interactions" value="73"/>
</dbReference>
<organism evidence="2 3">
    <name type="scientific">Kluyveromyces lactis (strain ATCC 8585 / CBS 2359 / DSM 70799 / NBRC 1267 / NRRL Y-1140 / WM37)</name>
    <name type="common">Yeast</name>
    <name type="synonym">Candida sphaerica</name>
    <dbReference type="NCBI Taxonomy" id="284590"/>
    <lineage>
        <taxon>Eukaryota</taxon>
        <taxon>Fungi</taxon>
        <taxon>Dikarya</taxon>
        <taxon>Ascomycota</taxon>
        <taxon>Saccharomycotina</taxon>
        <taxon>Saccharomycetes</taxon>
        <taxon>Saccharomycetales</taxon>
        <taxon>Saccharomycetaceae</taxon>
        <taxon>Kluyveromyces</taxon>
    </lineage>
</organism>
<dbReference type="InterPro" id="IPR018794">
    <property type="entry name" value="UPF0538"/>
</dbReference>
<keyword evidence="3" id="KW-1185">Reference proteome</keyword>
<dbReference type="InParanoid" id="Q6CJS2"/>
<dbReference type="PANTHER" id="PTHR18444:SF9">
    <property type="entry name" value="UPF0538 PROTEIN C2ORF76"/>
    <property type="match status" value="1"/>
</dbReference>
<evidence type="ECO:0000313" key="2">
    <source>
        <dbReference type="EMBL" id="CAG98525.1"/>
    </source>
</evidence>
<evidence type="ECO:0000313" key="3">
    <source>
        <dbReference type="Proteomes" id="UP000000598"/>
    </source>
</evidence>
<sequence>MSTELDFDTEEPLIDTVRPLTNATITVRVIKSFPYRNVKNIIFTDYDLKNKTAKDLYEDCMKKIQTTGAFRPFRNVVYDAMKIYTHAHGSKTVNLVINFDHDDNWVMDINDSSKKLVEYGVKNETEISVFNQEEYVSFKANPEEKWL</sequence>
<dbReference type="EMBL" id="CR382126">
    <property type="protein sequence ID" value="CAG98525.1"/>
    <property type="molecule type" value="Genomic_DNA"/>
</dbReference>
<dbReference type="KEGG" id="kla:KLLA0_F16401g"/>
<dbReference type="Pfam" id="PF10209">
    <property type="entry name" value="DUF2340"/>
    <property type="match status" value="1"/>
</dbReference>
<gene>
    <name evidence="2" type="ORF">KLLA0_F16401g</name>
</gene>
<reference evidence="2 3" key="1">
    <citation type="journal article" date="2004" name="Nature">
        <title>Genome evolution in yeasts.</title>
        <authorList>
            <consortium name="Genolevures"/>
            <person name="Dujon B."/>
            <person name="Sherman D."/>
            <person name="Fischer G."/>
            <person name="Durrens P."/>
            <person name="Casaregola S."/>
            <person name="Lafontaine I."/>
            <person name="de Montigny J."/>
            <person name="Marck C."/>
            <person name="Neuveglise C."/>
            <person name="Talla E."/>
            <person name="Goffard N."/>
            <person name="Frangeul L."/>
            <person name="Aigle M."/>
            <person name="Anthouard V."/>
            <person name="Babour A."/>
            <person name="Barbe V."/>
            <person name="Barnay S."/>
            <person name="Blanchin S."/>
            <person name="Beckerich J.M."/>
            <person name="Beyne E."/>
            <person name="Bleykasten C."/>
            <person name="Boisrame A."/>
            <person name="Boyer J."/>
            <person name="Cattolico L."/>
            <person name="Confanioleri F."/>
            <person name="de Daruvar A."/>
            <person name="Despons L."/>
            <person name="Fabre E."/>
            <person name="Fairhead C."/>
            <person name="Ferry-Dumazet H."/>
            <person name="Groppi A."/>
            <person name="Hantraye F."/>
            <person name="Hennequin C."/>
            <person name="Jauniaux N."/>
            <person name="Joyet P."/>
            <person name="Kachouri R."/>
            <person name="Kerrest A."/>
            <person name="Koszul R."/>
            <person name="Lemaire M."/>
            <person name="Lesur I."/>
            <person name="Ma L."/>
            <person name="Muller H."/>
            <person name="Nicaud J.M."/>
            <person name="Nikolski M."/>
            <person name="Oztas S."/>
            <person name="Ozier-Kalogeropoulos O."/>
            <person name="Pellenz S."/>
            <person name="Potier S."/>
            <person name="Richard G.F."/>
            <person name="Straub M.L."/>
            <person name="Suleau A."/>
            <person name="Swennene D."/>
            <person name="Tekaia F."/>
            <person name="Wesolowski-Louvel M."/>
            <person name="Westhof E."/>
            <person name="Wirth B."/>
            <person name="Zeniou-Meyer M."/>
            <person name="Zivanovic I."/>
            <person name="Bolotin-Fukuhara M."/>
            <person name="Thierry A."/>
            <person name="Bouchier C."/>
            <person name="Caudron B."/>
            <person name="Scarpelli C."/>
            <person name="Gaillardin C."/>
            <person name="Weissenbach J."/>
            <person name="Wincker P."/>
            <person name="Souciet J.L."/>
        </authorList>
    </citation>
    <scope>NUCLEOTIDE SEQUENCE [LARGE SCALE GENOMIC DNA]</scope>
    <source>
        <strain evidence="3">ATCC 8585 / CBS 2359 / DSM 70799 / NBRC 1267 / NRRL Y-1140 / WM37</strain>
    </source>
</reference>
<dbReference type="OMA" id="YRNVKNH"/>
<comment type="similarity">
    <text evidence="1">Belongs to the UPF0538 family.</text>
</comment>
<protein>
    <submittedName>
        <fullName evidence="2">KLLA0F16401p</fullName>
    </submittedName>
</protein>
<evidence type="ECO:0000256" key="1">
    <source>
        <dbReference type="ARBA" id="ARBA00007176"/>
    </source>
</evidence>
<proteinExistence type="inferred from homology"/>
<dbReference type="Proteomes" id="UP000000598">
    <property type="component" value="Chromosome F"/>
</dbReference>